<dbReference type="Gene3D" id="2.60.120.200">
    <property type="match status" value="1"/>
</dbReference>
<feature type="compositionally biased region" description="Polar residues" evidence="1">
    <location>
        <begin position="311"/>
        <end position="327"/>
    </location>
</feature>
<accession>A0A2C5XH57</accession>
<protein>
    <submittedName>
        <fullName evidence="2">Uncharacterized protein</fullName>
    </submittedName>
</protein>
<dbReference type="Pfam" id="PF26113">
    <property type="entry name" value="GH16_XgeA"/>
    <property type="match status" value="1"/>
</dbReference>
<name>A0A2C5XH57_9HYPO</name>
<reference evidence="2 3" key="1">
    <citation type="submission" date="2017-06" db="EMBL/GenBank/DDBJ databases">
        <title>Ant-infecting Ophiocordyceps genomes reveal a high diversity of potential behavioral manipulation genes and a possible major role for enterotoxins.</title>
        <authorList>
            <person name="De Bekker C."/>
            <person name="Evans H.C."/>
            <person name="Brachmann A."/>
            <person name="Hughes D.P."/>
        </authorList>
    </citation>
    <scope>NUCLEOTIDE SEQUENCE [LARGE SCALE GENOMIC DNA]</scope>
    <source>
        <strain evidence="2 3">Map64</strain>
    </source>
</reference>
<dbReference type="AlphaFoldDB" id="A0A2C5XH57"/>
<feature type="region of interest" description="Disordered" evidence="1">
    <location>
        <begin position="189"/>
        <end position="429"/>
    </location>
</feature>
<gene>
    <name evidence="2" type="ORF">CDD81_7105</name>
</gene>
<evidence type="ECO:0000313" key="3">
    <source>
        <dbReference type="Proteomes" id="UP000226192"/>
    </source>
</evidence>
<feature type="compositionally biased region" description="Low complexity" evidence="1">
    <location>
        <begin position="278"/>
        <end position="298"/>
    </location>
</feature>
<dbReference type="OrthoDB" id="192832at2759"/>
<sequence length="429" mass="45808">MCGITSFIALTGPRDSRVVLYEANGGKNSSVVTAYSDGEQCVSESKCSQASEECVSSDETATTPSEARIYAVERTRERLRLWTWPSKDAPRDINNAAPNPQTWGAAAFDLDKTSCGTKSFLPAMKLQLGIRVDHSLDDMTKWRQGCAQSTGHLSRQIYFGSRPEALHEQYFHLEDIRWFKDSGKEAMSGKKALNKRQAATDDEPVRAQRMTPVRFSRPQKQHSTPQGDGPVLAKRQLTNSTAVLSPPEPVPTSLLPGPISKPRPTALLSGPHLTTLISESSYPASSGPAPGSSSSNPPLQEPPIPQAAVHENTTASTALLLQQPASQEESERQEEKPLGVGSNITPPGPSNSTLSDNLASSNSAQPASQEHGQGPEEKAPVVGSRFATPGPLNSTLPGNLASSNSAQPASQEHSQVSLPGTQRESSSCP</sequence>
<organism evidence="2 3">
    <name type="scientific">Ophiocordyceps australis</name>
    <dbReference type="NCBI Taxonomy" id="1399860"/>
    <lineage>
        <taxon>Eukaryota</taxon>
        <taxon>Fungi</taxon>
        <taxon>Dikarya</taxon>
        <taxon>Ascomycota</taxon>
        <taxon>Pezizomycotina</taxon>
        <taxon>Sordariomycetes</taxon>
        <taxon>Hypocreomycetidae</taxon>
        <taxon>Hypocreales</taxon>
        <taxon>Ophiocordycipitaceae</taxon>
        <taxon>Ophiocordyceps</taxon>
    </lineage>
</organism>
<dbReference type="Proteomes" id="UP000226192">
    <property type="component" value="Unassembled WGS sequence"/>
</dbReference>
<feature type="compositionally biased region" description="Polar residues" evidence="1">
    <location>
        <begin position="391"/>
        <end position="429"/>
    </location>
</feature>
<comment type="caution">
    <text evidence="2">The sequence shown here is derived from an EMBL/GenBank/DDBJ whole genome shotgun (WGS) entry which is preliminary data.</text>
</comment>
<keyword evidence="3" id="KW-1185">Reference proteome</keyword>
<dbReference type="STRING" id="1399860.A0A2C5XH57"/>
<evidence type="ECO:0000313" key="2">
    <source>
        <dbReference type="EMBL" id="PHH62458.1"/>
    </source>
</evidence>
<dbReference type="EMBL" id="NJET01000071">
    <property type="protein sequence ID" value="PHH62458.1"/>
    <property type="molecule type" value="Genomic_DNA"/>
</dbReference>
<evidence type="ECO:0000256" key="1">
    <source>
        <dbReference type="SAM" id="MobiDB-lite"/>
    </source>
</evidence>
<proteinExistence type="predicted"/>
<feature type="compositionally biased region" description="Polar residues" evidence="1">
    <location>
        <begin position="342"/>
        <end position="371"/>
    </location>
</feature>